<keyword evidence="4" id="KW-1185">Reference proteome</keyword>
<organism evidence="3 4">
    <name type="scientific">Streptococcus caledonicus</name>
    <dbReference type="NCBI Taxonomy" id="2614158"/>
    <lineage>
        <taxon>Bacteria</taxon>
        <taxon>Bacillati</taxon>
        <taxon>Bacillota</taxon>
        <taxon>Bacilli</taxon>
        <taxon>Lactobacillales</taxon>
        <taxon>Streptococcaceae</taxon>
        <taxon>Streptococcus</taxon>
    </lineage>
</organism>
<protein>
    <submittedName>
        <fullName evidence="3">Helix-turn-helix domain-containing protein</fullName>
    </submittedName>
</protein>
<evidence type="ECO:0000256" key="1">
    <source>
        <dbReference type="ARBA" id="ARBA00023125"/>
    </source>
</evidence>
<reference evidence="4" key="1">
    <citation type="journal article" date="2019" name="Int. J. Syst. Evol. Microbiol.">
        <title>The Global Catalogue of Microorganisms (GCM) 10K type strain sequencing project: providing services to taxonomists for standard genome sequencing and annotation.</title>
        <authorList>
            <consortium name="The Broad Institute Genomics Platform"/>
            <consortium name="The Broad Institute Genome Sequencing Center for Infectious Disease"/>
            <person name="Wu L."/>
            <person name="Ma J."/>
        </authorList>
    </citation>
    <scope>NUCLEOTIDE SEQUENCE [LARGE SCALE GENOMIC DNA]</scope>
    <source>
        <strain evidence="4">DT43</strain>
    </source>
</reference>
<dbReference type="Pfam" id="PF01381">
    <property type="entry name" value="HTH_3"/>
    <property type="match status" value="1"/>
</dbReference>
<evidence type="ECO:0000259" key="2">
    <source>
        <dbReference type="PROSITE" id="PS50943"/>
    </source>
</evidence>
<dbReference type="CDD" id="cd00093">
    <property type="entry name" value="HTH_XRE"/>
    <property type="match status" value="1"/>
</dbReference>
<dbReference type="InterPro" id="IPR010982">
    <property type="entry name" value="Lambda_DNA-bd_dom_sf"/>
</dbReference>
<name>A0ABW0UH61_9STRE</name>
<evidence type="ECO:0000313" key="3">
    <source>
        <dbReference type="EMBL" id="MFC5631276.1"/>
    </source>
</evidence>
<dbReference type="Proteomes" id="UP001596110">
    <property type="component" value="Unassembled WGS sequence"/>
</dbReference>
<keyword evidence="1" id="KW-0238">DNA-binding</keyword>
<dbReference type="RefSeq" id="WP_232323165.1">
    <property type="nucleotide sequence ID" value="NZ_JBHSOJ010000016.1"/>
</dbReference>
<proteinExistence type="predicted"/>
<dbReference type="PANTHER" id="PTHR46558">
    <property type="entry name" value="TRACRIPTIONAL REGULATORY PROTEIN-RELATED-RELATED"/>
    <property type="match status" value="1"/>
</dbReference>
<dbReference type="SMART" id="SM00530">
    <property type="entry name" value="HTH_XRE"/>
    <property type="match status" value="1"/>
</dbReference>
<dbReference type="PROSITE" id="PS50943">
    <property type="entry name" value="HTH_CROC1"/>
    <property type="match status" value="1"/>
</dbReference>
<dbReference type="SUPFAM" id="SSF47413">
    <property type="entry name" value="lambda repressor-like DNA-binding domains"/>
    <property type="match status" value="1"/>
</dbReference>
<dbReference type="EMBL" id="JBHSOJ010000016">
    <property type="protein sequence ID" value="MFC5631276.1"/>
    <property type="molecule type" value="Genomic_DNA"/>
</dbReference>
<gene>
    <name evidence="3" type="ORF">ACFPQ3_06725</name>
</gene>
<sequence>MQTIGDKIKSFRLASGLNQTQFADNLGISNQAISKWETNVAMPDISLLPEIATIFGISIDDLFDYTKDKMYEKIVSQLESGYRLSHREFENFEQFLLDDLHQNPLEYRVNHELAALYYSHGNQLRTLAVSYAKKALELQPNSQFDINIINNASDGVLTDWDTGSHYQLIDYYQKNIKNYPRK</sequence>
<evidence type="ECO:0000313" key="4">
    <source>
        <dbReference type="Proteomes" id="UP001596110"/>
    </source>
</evidence>
<accession>A0ABW0UH61</accession>
<comment type="caution">
    <text evidence="3">The sequence shown here is derived from an EMBL/GenBank/DDBJ whole genome shotgun (WGS) entry which is preliminary data.</text>
</comment>
<dbReference type="InterPro" id="IPR001387">
    <property type="entry name" value="Cro/C1-type_HTH"/>
</dbReference>
<dbReference type="PANTHER" id="PTHR46558:SF11">
    <property type="entry name" value="HTH-TYPE TRANSCRIPTIONAL REGULATOR XRE"/>
    <property type="match status" value="1"/>
</dbReference>
<dbReference type="Gene3D" id="1.10.260.40">
    <property type="entry name" value="lambda repressor-like DNA-binding domains"/>
    <property type="match status" value="1"/>
</dbReference>
<feature type="domain" description="HTH cro/C1-type" evidence="2">
    <location>
        <begin position="8"/>
        <end position="62"/>
    </location>
</feature>